<gene>
    <name evidence="3" type="ordered locus">HMU03380</name>
</gene>
<accession>D3UGH9</accession>
<dbReference type="KEGG" id="hms:HMU03380"/>
<dbReference type="PANTHER" id="PTHR34654">
    <property type="entry name" value="UPF0109 PROTEIN SCO5592"/>
    <property type="match status" value="1"/>
</dbReference>
<dbReference type="CDD" id="cd22533">
    <property type="entry name" value="KH-II_YlqC-like"/>
    <property type="match status" value="1"/>
</dbReference>
<proteinExistence type="predicted"/>
<dbReference type="GO" id="GO:0003723">
    <property type="term" value="F:RNA binding"/>
    <property type="evidence" value="ECO:0007669"/>
    <property type="project" value="UniProtKB-KW"/>
</dbReference>
<dbReference type="SUPFAM" id="SSF54814">
    <property type="entry name" value="Prokaryotic type KH domain (KH-domain type II)"/>
    <property type="match status" value="1"/>
</dbReference>
<evidence type="ECO:0000256" key="2">
    <source>
        <dbReference type="ARBA" id="ARBA00022884"/>
    </source>
</evidence>
<keyword evidence="4" id="KW-1185">Reference proteome</keyword>
<evidence type="ECO:0008006" key="5">
    <source>
        <dbReference type="Google" id="ProtNLM"/>
    </source>
</evidence>
<dbReference type="InterPro" id="IPR020627">
    <property type="entry name" value="KhpA"/>
</dbReference>
<dbReference type="HOGENOM" id="CLU_132074_1_0_7"/>
<dbReference type="Proteomes" id="UP000001522">
    <property type="component" value="Chromosome"/>
</dbReference>
<dbReference type="STRING" id="679897.HMU03380"/>
<name>D3UGH9_HELM1</name>
<reference evidence="3 4" key="1">
    <citation type="journal article" date="2010" name="BMC Genomics">
        <title>Comparative genomics and proteomics of Helicobacter mustelae, an ulcerogenic and carcinogenic gastric pathogen.</title>
        <authorList>
            <person name="O'Toole P.W."/>
            <person name="Snelling W.J."/>
            <person name="Canchaya C."/>
            <person name="Forde B.M."/>
            <person name="Hardie K.R."/>
            <person name="Josenhans C."/>
            <person name="Graham R.L.J."/>
            <person name="McMullan G."/>
            <person name="Parkhill J."/>
            <person name="Belda E."/>
            <person name="Bentley S.D."/>
        </authorList>
    </citation>
    <scope>NUCLEOTIDE SEQUENCE [LARGE SCALE GENOMIC DNA]</scope>
    <source>
        <strain evidence="4">ATCC 43772 / LMG 18044 / NCTC 12198 / 12198</strain>
    </source>
</reference>
<dbReference type="EMBL" id="FN555004">
    <property type="protein sequence ID" value="CBG39600.1"/>
    <property type="molecule type" value="Genomic_DNA"/>
</dbReference>
<dbReference type="eggNOG" id="COG1837">
    <property type="taxonomic scope" value="Bacteria"/>
</dbReference>
<organism evidence="3 4">
    <name type="scientific">Helicobacter mustelae (strain ATCC 43772 / CCUG 25715 / CIP 103759 / LMG 18044 / NCTC 12198 / R85-136P)</name>
    <name type="common">Campylobacter mustelae</name>
    <dbReference type="NCBI Taxonomy" id="679897"/>
    <lineage>
        <taxon>Bacteria</taxon>
        <taxon>Pseudomonadati</taxon>
        <taxon>Campylobacterota</taxon>
        <taxon>Epsilonproteobacteria</taxon>
        <taxon>Campylobacterales</taxon>
        <taxon>Helicobacteraceae</taxon>
        <taxon>Helicobacter</taxon>
    </lineage>
</organism>
<keyword evidence="1" id="KW-0963">Cytoplasm</keyword>
<evidence type="ECO:0000313" key="4">
    <source>
        <dbReference type="Proteomes" id="UP000001522"/>
    </source>
</evidence>
<dbReference type="InterPro" id="IPR009019">
    <property type="entry name" value="KH_sf_prok-type"/>
</dbReference>
<dbReference type="AlphaFoldDB" id="D3UGH9"/>
<evidence type="ECO:0000256" key="1">
    <source>
        <dbReference type="ARBA" id="ARBA00022490"/>
    </source>
</evidence>
<protein>
    <recommendedName>
        <fullName evidence="5">KH domain RNA binding protein YlqC</fullName>
    </recommendedName>
</protein>
<evidence type="ECO:0000313" key="3">
    <source>
        <dbReference type="EMBL" id="CBG39600.1"/>
    </source>
</evidence>
<sequence length="80" mass="8835">MIQDFLTAYVKKIVEKPEVISVQETKTEDGYDFVIFAANCDVGRIIGKEGKMISSIKAFISGCKAKNGLNYRVSAKAIDE</sequence>
<dbReference type="PANTHER" id="PTHR34654:SF1">
    <property type="entry name" value="RNA-BINDING PROTEIN KHPA"/>
    <property type="match status" value="1"/>
</dbReference>
<dbReference type="Pfam" id="PF13083">
    <property type="entry name" value="KH_KhpA-B"/>
    <property type="match status" value="1"/>
</dbReference>
<keyword evidence="2" id="KW-0694">RNA-binding</keyword>